<dbReference type="EMBL" id="CZPZ01000006">
    <property type="protein sequence ID" value="CUS33640.1"/>
    <property type="molecule type" value="Genomic_DNA"/>
</dbReference>
<gene>
    <name evidence="1" type="ORF">COMA2_140002</name>
</gene>
<proteinExistence type="predicted"/>
<dbReference type="AlphaFoldDB" id="A0A0S4LAH8"/>
<name>A0A0S4LAH8_9BACT</name>
<evidence type="ECO:0000313" key="1">
    <source>
        <dbReference type="EMBL" id="CUS33640.1"/>
    </source>
</evidence>
<dbReference type="Proteomes" id="UP000198736">
    <property type="component" value="Unassembled WGS sequence"/>
</dbReference>
<keyword evidence="2" id="KW-1185">Reference proteome</keyword>
<evidence type="ECO:0000313" key="2">
    <source>
        <dbReference type="Proteomes" id="UP000198736"/>
    </source>
</evidence>
<reference evidence="2" key="1">
    <citation type="submission" date="2015-10" db="EMBL/GenBank/DDBJ databases">
        <authorList>
            <person name="Luecker S."/>
            <person name="Luecker S."/>
        </authorList>
    </citation>
    <scope>NUCLEOTIDE SEQUENCE [LARGE SCALE GENOMIC DNA]</scope>
</reference>
<organism evidence="1 2">
    <name type="scientific">Candidatus Nitrospira nitrificans</name>
    <dbReference type="NCBI Taxonomy" id="1742973"/>
    <lineage>
        <taxon>Bacteria</taxon>
        <taxon>Pseudomonadati</taxon>
        <taxon>Nitrospirota</taxon>
        <taxon>Nitrospiria</taxon>
        <taxon>Nitrospirales</taxon>
        <taxon>Nitrospiraceae</taxon>
        <taxon>Nitrospira</taxon>
    </lineage>
</organism>
<protein>
    <submittedName>
        <fullName evidence="1">Uncharacterized protein</fullName>
    </submittedName>
</protein>
<sequence>MGVRIVDFNEVTIEEGFGNCAARENEVDEMTQSITR</sequence>
<accession>A0A0S4LAH8</accession>